<keyword evidence="3 6" id="KW-0479">Metal-binding</keyword>
<evidence type="ECO:0000256" key="2">
    <source>
        <dbReference type="ARBA" id="ARBA00022617"/>
    </source>
</evidence>
<dbReference type="RefSeq" id="WP_012506654.1">
    <property type="nucleotide sequence ID" value="NC_011059.1"/>
</dbReference>
<dbReference type="Pfam" id="PF00034">
    <property type="entry name" value="Cytochrom_C"/>
    <property type="match status" value="1"/>
</dbReference>
<feature type="domain" description="Cytochrome c" evidence="8">
    <location>
        <begin position="34"/>
        <end position="122"/>
    </location>
</feature>
<gene>
    <name evidence="9" type="ordered locus">Paes_2118</name>
</gene>
<dbReference type="PROSITE" id="PS51007">
    <property type="entry name" value="CYTC"/>
    <property type="match status" value="1"/>
</dbReference>
<dbReference type="HOGENOM" id="CLU_082349_4_0_10"/>
<feature type="signal peptide" evidence="7">
    <location>
        <begin position="1"/>
        <end position="24"/>
    </location>
</feature>
<keyword evidence="2 6" id="KW-0349">Heme</keyword>
<evidence type="ECO:0000256" key="3">
    <source>
        <dbReference type="ARBA" id="ARBA00022723"/>
    </source>
</evidence>
<organism evidence="9 10">
    <name type="scientific">Prosthecochloris aestuarii (strain DSM 271 / SK 413)</name>
    <dbReference type="NCBI Taxonomy" id="290512"/>
    <lineage>
        <taxon>Bacteria</taxon>
        <taxon>Pseudomonadati</taxon>
        <taxon>Chlorobiota</taxon>
        <taxon>Chlorobiia</taxon>
        <taxon>Chlorobiales</taxon>
        <taxon>Chlorobiaceae</taxon>
        <taxon>Prosthecochloris</taxon>
    </lineage>
</organism>
<feature type="chain" id="PRO_5002825744" evidence="7">
    <location>
        <begin position="25"/>
        <end position="123"/>
    </location>
</feature>
<reference evidence="9" key="1">
    <citation type="submission" date="2008-06" db="EMBL/GenBank/DDBJ databases">
        <title>Complete sequence of chromosome of Prosthecochloris aestuarii DSM 271.</title>
        <authorList>
            <consortium name="US DOE Joint Genome Institute"/>
            <person name="Lucas S."/>
            <person name="Copeland A."/>
            <person name="Lapidus A."/>
            <person name="Glavina del Rio T."/>
            <person name="Dalin E."/>
            <person name="Tice H."/>
            <person name="Bruce D."/>
            <person name="Goodwin L."/>
            <person name="Pitluck S."/>
            <person name="Schmutz J."/>
            <person name="Larimer F."/>
            <person name="Land M."/>
            <person name="Hauser L."/>
            <person name="Kyrpides N."/>
            <person name="Anderson I."/>
            <person name="Liu Z."/>
            <person name="Li T."/>
            <person name="Zhao F."/>
            <person name="Overmann J."/>
            <person name="Bryant D.A."/>
            <person name="Richardson P."/>
        </authorList>
    </citation>
    <scope>NUCLEOTIDE SEQUENCE [LARGE SCALE GENOMIC DNA]</scope>
    <source>
        <strain evidence="9">DSM 271</strain>
    </source>
</reference>
<dbReference type="PRINTS" id="PR00607">
    <property type="entry name" value="CYTCHROMECIE"/>
</dbReference>
<evidence type="ECO:0000256" key="5">
    <source>
        <dbReference type="ARBA" id="ARBA00023004"/>
    </source>
</evidence>
<dbReference type="KEGG" id="paa:Paes_2118"/>
<evidence type="ECO:0000256" key="6">
    <source>
        <dbReference type="PROSITE-ProRule" id="PRU00433"/>
    </source>
</evidence>
<dbReference type="Proteomes" id="UP000002725">
    <property type="component" value="Chromosome"/>
</dbReference>
<dbReference type="PANTHER" id="PTHR40942">
    <property type="match status" value="1"/>
</dbReference>
<sequence>MGRIVSIMTLSAVFALSFGLDAHAATTKADVASYDLANGKVVYDANCAACHAAGIMGAPKTGTARKWTSRLTQSLDTMVQKSIAGYSGDYRGTKTFMPAKGGNPDLTDQEVGNAVAYMVNEVL</sequence>
<evidence type="ECO:0000313" key="9">
    <source>
        <dbReference type="EMBL" id="ACF47122.1"/>
    </source>
</evidence>
<dbReference type="GO" id="GO:0009055">
    <property type="term" value="F:electron transfer activity"/>
    <property type="evidence" value="ECO:0007669"/>
    <property type="project" value="InterPro"/>
</dbReference>
<keyword evidence="5 6" id="KW-0408">Iron</keyword>
<evidence type="ECO:0000313" key="10">
    <source>
        <dbReference type="Proteomes" id="UP000002725"/>
    </source>
</evidence>
<keyword evidence="1" id="KW-0813">Transport</keyword>
<keyword evidence="7" id="KW-0732">Signal</keyword>
<dbReference type="InterPro" id="IPR036909">
    <property type="entry name" value="Cyt_c-like_dom_sf"/>
</dbReference>
<accession>B4S5S5</accession>
<evidence type="ECO:0000256" key="1">
    <source>
        <dbReference type="ARBA" id="ARBA00022448"/>
    </source>
</evidence>
<proteinExistence type="predicted"/>
<dbReference type="GO" id="GO:0020037">
    <property type="term" value="F:heme binding"/>
    <property type="evidence" value="ECO:0007669"/>
    <property type="project" value="InterPro"/>
</dbReference>
<protein>
    <submittedName>
        <fullName evidence="9">Cytochrome c class I</fullName>
    </submittedName>
</protein>
<keyword evidence="4" id="KW-0249">Electron transport</keyword>
<dbReference type="Gene3D" id="1.10.760.10">
    <property type="entry name" value="Cytochrome c-like domain"/>
    <property type="match status" value="1"/>
</dbReference>
<evidence type="ECO:0000259" key="8">
    <source>
        <dbReference type="PROSITE" id="PS51007"/>
    </source>
</evidence>
<dbReference type="PANTHER" id="PTHR40942:SF4">
    <property type="entry name" value="CYTOCHROME C5"/>
    <property type="match status" value="1"/>
</dbReference>
<dbReference type="AlphaFoldDB" id="B4S5S5"/>
<dbReference type="STRING" id="290512.Paes_2118"/>
<dbReference type="GO" id="GO:0005506">
    <property type="term" value="F:iron ion binding"/>
    <property type="evidence" value="ECO:0007669"/>
    <property type="project" value="InterPro"/>
</dbReference>
<evidence type="ECO:0000256" key="7">
    <source>
        <dbReference type="SAM" id="SignalP"/>
    </source>
</evidence>
<name>B4S5S5_PROA2</name>
<keyword evidence="10" id="KW-1185">Reference proteome</keyword>
<dbReference type="SUPFAM" id="SSF46626">
    <property type="entry name" value="Cytochrome c"/>
    <property type="match status" value="1"/>
</dbReference>
<dbReference type="eggNOG" id="COG3245">
    <property type="taxonomic scope" value="Bacteria"/>
</dbReference>
<dbReference type="InterPro" id="IPR009056">
    <property type="entry name" value="Cyt_c-like_dom"/>
</dbReference>
<evidence type="ECO:0000256" key="4">
    <source>
        <dbReference type="ARBA" id="ARBA00022982"/>
    </source>
</evidence>
<dbReference type="InterPro" id="IPR002323">
    <property type="entry name" value="Cyt_CIE"/>
</dbReference>
<dbReference type="EMBL" id="CP001108">
    <property type="protein sequence ID" value="ACF47122.1"/>
    <property type="molecule type" value="Genomic_DNA"/>
</dbReference>